<accession>A0A9N8HGI1</accession>
<gene>
    <name evidence="3" type="ORF">SEMRO_510_G157200.1</name>
</gene>
<dbReference type="CDD" id="cd02440">
    <property type="entry name" value="AdoMet_MTases"/>
    <property type="match status" value="1"/>
</dbReference>
<dbReference type="GO" id="GO:0005737">
    <property type="term" value="C:cytoplasm"/>
    <property type="evidence" value="ECO:0007669"/>
    <property type="project" value="TreeGrafter"/>
</dbReference>
<feature type="region of interest" description="Disordered" evidence="1">
    <location>
        <begin position="503"/>
        <end position="522"/>
    </location>
</feature>
<organism evidence="3 4">
    <name type="scientific">Seminavis robusta</name>
    <dbReference type="NCBI Taxonomy" id="568900"/>
    <lineage>
        <taxon>Eukaryota</taxon>
        <taxon>Sar</taxon>
        <taxon>Stramenopiles</taxon>
        <taxon>Ochrophyta</taxon>
        <taxon>Bacillariophyta</taxon>
        <taxon>Bacillariophyceae</taxon>
        <taxon>Bacillariophycidae</taxon>
        <taxon>Naviculales</taxon>
        <taxon>Naviculaceae</taxon>
        <taxon>Seminavis</taxon>
    </lineage>
</organism>
<feature type="domain" description="Methyltransferase" evidence="2">
    <location>
        <begin position="259"/>
        <end position="399"/>
    </location>
</feature>
<dbReference type="Proteomes" id="UP001153069">
    <property type="component" value="Unassembled WGS sequence"/>
</dbReference>
<dbReference type="AlphaFoldDB" id="A0A9N8HGI1"/>
<dbReference type="Pfam" id="PF13679">
    <property type="entry name" value="Methyltransf_32"/>
    <property type="match status" value="1"/>
</dbReference>
<keyword evidence="4" id="KW-1185">Reference proteome</keyword>
<evidence type="ECO:0000259" key="2">
    <source>
        <dbReference type="Pfam" id="PF13679"/>
    </source>
</evidence>
<comment type="caution">
    <text evidence="3">The sequence shown here is derived from an EMBL/GenBank/DDBJ whole genome shotgun (WGS) entry which is preliminary data.</text>
</comment>
<dbReference type="OrthoDB" id="192115at2759"/>
<feature type="region of interest" description="Disordered" evidence="1">
    <location>
        <begin position="426"/>
        <end position="464"/>
    </location>
</feature>
<dbReference type="Gene3D" id="3.40.50.150">
    <property type="entry name" value="Vaccinia Virus protein VP39"/>
    <property type="match status" value="1"/>
</dbReference>
<name>A0A9N8HGI1_9STRA</name>
<evidence type="ECO:0000313" key="3">
    <source>
        <dbReference type="EMBL" id="CAB9511932.1"/>
    </source>
</evidence>
<dbReference type="EMBL" id="CAICTM010000509">
    <property type="protein sequence ID" value="CAB9511932.1"/>
    <property type="molecule type" value="Genomic_DNA"/>
</dbReference>
<dbReference type="PANTHER" id="PTHR13369">
    <property type="match status" value="1"/>
</dbReference>
<evidence type="ECO:0000313" key="4">
    <source>
        <dbReference type="Proteomes" id="UP001153069"/>
    </source>
</evidence>
<dbReference type="InterPro" id="IPR025714">
    <property type="entry name" value="Methyltranfer_dom"/>
</dbReference>
<protein>
    <recommendedName>
        <fullName evidence="2">Methyltransferase domain-containing protein</fullName>
    </recommendedName>
</protein>
<dbReference type="SUPFAM" id="SSF53335">
    <property type="entry name" value="S-adenosyl-L-methionine-dependent methyltransferases"/>
    <property type="match status" value="1"/>
</dbReference>
<evidence type="ECO:0000256" key="1">
    <source>
        <dbReference type="SAM" id="MobiDB-lite"/>
    </source>
</evidence>
<proteinExistence type="predicted"/>
<reference evidence="3" key="1">
    <citation type="submission" date="2020-06" db="EMBL/GenBank/DDBJ databases">
        <authorList>
            <consortium name="Plant Systems Biology data submission"/>
        </authorList>
    </citation>
    <scope>NUCLEOTIDE SEQUENCE</scope>
    <source>
        <strain evidence="3">D6</strain>
    </source>
</reference>
<dbReference type="InterPro" id="IPR029063">
    <property type="entry name" value="SAM-dependent_MTases_sf"/>
</dbReference>
<dbReference type="PANTHER" id="PTHR13369:SF0">
    <property type="entry name" value="GLUTATHIONE S-TRANSFERASE C-TERMINAL DOMAIN-CONTAINING PROTEIN"/>
    <property type="match status" value="1"/>
</dbReference>
<sequence length="542" mass="61015">MATASTTGTGSVKEIGRIVRKKKFQRHVSLAIRNDGAVSVPVLVDRESSCLPWCCLGAWIEVEGVPSKDGKHIMAAQVTLIQCAPDPNAVLLCLKLMTINDDDQQQLPLHVLSCKTQLQSLDQVTEILQASRDVQRREIAQLVRQLNGLDAKRIACQRKPHTRQRHLKLLERIEGAVPLMEIVVKNDDVKNNDEGTNSTVDPHEVVVVELPIINLPQNNDHNDSHHDDVPSTERLEYLRQKKWPQIQWILQRLSHQMGGDFRHVLDVGGGRGDLAVAIARAFPTAHVTVVDQNEPSLEAGREYARQLGLSVATSSSKEGEEEATMGQMRFHCANFASFVEEYHHQVHQENQPENQNNNNNRPIDVVVALHACGDLSDLALQFAHRIQAKFTICPCCYTKRYIGQYEPLWMQHYKHCFQQSTGVVPQETPCEPNNKDNLPVAGGCNDSLDDEPQQKNKEYNPSSDEQIAVVQRLAELNESPEVSHRAMHVINSLRLQSLFSQKDCNDDTTDDQRSRKSHSQVSVELQEYHSKISMRNIVLVGK</sequence>